<evidence type="ECO:0000313" key="4">
    <source>
        <dbReference type="Proteomes" id="UP000007014"/>
    </source>
</evidence>
<reference evidence="3 4" key="2">
    <citation type="journal article" date="2007" name="BMC Biol.">
        <title>A 100%-complete sequence reveals unusually simple genomic features in the hot-spring red alga Cyanidioschyzon merolae.</title>
        <authorList>
            <person name="Nozaki H."/>
            <person name="Takano H."/>
            <person name="Misumi O."/>
            <person name="Terasawa K."/>
            <person name="Matsuzaki M."/>
            <person name="Maruyama S."/>
            <person name="Nishida K."/>
            <person name="Yagisawa F."/>
            <person name="Yoshida Y."/>
            <person name="Fujiwara T."/>
            <person name="Takio S."/>
            <person name="Tamura K."/>
            <person name="Chung S.J."/>
            <person name="Nakamura S."/>
            <person name="Kuroiwa H."/>
            <person name="Tanaka K."/>
            <person name="Sato N."/>
            <person name="Kuroiwa T."/>
        </authorList>
    </citation>
    <scope>NUCLEOTIDE SEQUENCE [LARGE SCALE GENOMIC DNA]</scope>
    <source>
        <strain evidence="3 4">10D</strain>
    </source>
</reference>
<accession>M1UTP7</accession>
<dbReference type="Pfam" id="PF01398">
    <property type="entry name" value="JAB"/>
    <property type="match status" value="1"/>
</dbReference>
<dbReference type="eggNOG" id="KOG1554">
    <property type="taxonomic scope" value="Eukaryota"/>
</dbReference>
<dbReference type="Proteomes" id="UP000007014">
    <property type="component" value="Chromosome 14"/>
</dbReference>
<dbReference type="InterPro" id="IPR000555">
    <property type="entry name" value="JAMM/MPN+_dom"/>
</dbReference>
<feature type="compositionally biased region" description="Pro residues" evidence="1">
    <location>
        <begin position="342"/>
        <end position="358"/>
    </location>
</feature>
<organism evidence="3 4">
    <name type="scientific">Cyanidioschyzon merolae (strain NIES-3377 / 10D)</name>
    <name type="common">Unicellular red alga</name>
    <dbReference type="NCBI Taxonomy" id="280699"/>
    <lineage>
        <taxon>Eukaryota</taxon>
        <taxon>Rhodophyta</taxon>
        <taxon>Bangiophyceae</taxon>
        <taxon>Cyanidiales</taxon>
        <taxon>Cyanidiaceae</taxon>
        <taxon>Cyanidioschyzon</taxon>
    </lineage>
</organism>
<dbReference type="OrthoDB" id="10266268at2759"/>
<dbReference type="InterPro" id="IPR050242">
    <property type="entry name" value="JAMM_MPN+_peptidase_M67A"/>
</dbReference>
<dbReference type="Gramene" id="CMN059CT">
    <property type="protein sequence ID" value="CMN059CT"/>
    <property type="gene ID" value="CMN059C"/>
</dbReference>
<reference evidence="3 4" key="1">
    <citation type="journal article" date="2004" name="Nature">
        <title>Genome sequence of the ultrasmall unicellular red alga Cyanidioschyzon merolae 10D.</title>
        <authorList>
            <person name="Matsuzaki M."/>
            <person name="Misumi O."/>
            <person name="Shin-i T."/>
            <person name="Maruyama S."/>
            <person name="Takahara M."/>
            <person name="Miyagishima S."/>
            <person name="Mori T."/>
            <person name="Nishida K."/>
            <person name="Yagisawa F."/>
            <person name="Nishida K."/>
            <person name="Yoshida Y."/>
            <person name="Nishimura Y."/>
            <person name="Nakao S."/>
            <person name="Kobayashi T."/>
            <person name="Momoyama Y."/>
            <person name="Higashiyama T."/>
            <person name="Minoda A."/>
            <person name="Sano M."/>
            <person name="Nomoto H."/>
            <person name="Oishi K."/>
            <person name="Hayashi H."/>
            <person name="Ohta F."/>
            <person name="Nishizaka S."/>
            <person name="Haga S."/>
            <person name="Miura S."/>
            <person name="Morishita T."/>
            <person name="Kabeya Y."/>
            <person name="Terasawa K."/>
            <person name="Suzuki Y."/>
            <person name="Ishii Y."/>
            <person name="Asakawa S."/>
            <person name="Takano H."/>
            <person name="Ohta N."/>
            <person name="Kuroiwa H."/>
            <person name="Tanaka K."/>
            <person name="Shimizu N."/>
            <person name="Sugano S."/>
            <person name="Sato N."/>
            <person name="Nozaki H."/>
            <person name="Ogasawara N."/>
            <person name="Kohara Y."/>
            <person name="Kuroiwa T."/>
        </authorList>
    </citation>
    <scope>NUCLEOTIDE SEQUENCE [LARGE SCALE GENOMIC DNA]</scope>
    <source>
        <strain evidence="3 4">10D</strain>
    </source>
</reference>
<proteinExistence type="predicted"/>
<dbReference type="GO" id="GO:0008237">
    <property type="term" value="F:metallopeptidase activity"/>
    <property type="evidence" value="ECO:0007669"/>
    <property type="project" value="InterPro"/>
</dbReference>
<dbReference type="Gene3D" id="3.40.140.10">
    <property type="entry name" value="Cytidine Deaminase, domain 2"/>
    <property type="match status" value="1"/>
</dbReference>
<feature type="compositionally biased region" description="Polar residues" evidence="1">
    <location>
        <begin position="322"/>
        <end position="341"/>
    </location>
</feature>
<gene>
    <name evidence="3" type="ORF">CYME_CMN059C</name>
</gene>
<dbReference type="HOGENOM" id="CLU_649514_0_0_1"/>
<dbReference type="AlphaFoldDB" id="M1UTP7"/>
<dbReference type="KEGG" id="cme:CYME_CMN059C"/>
<dbReference type="PROSITE" id="PS50249">
    <property type="entry name" value="MPN"/>
    <property type="match status" value="1"/>
</dbReference>
<dbReference type="InterPro" id="IPR037518">
    <property type="entry name" value="MPN"/>
</dbReference>
<evidence type="ECO:0000259" key="2">
    <source>
        <dbReference type="PROSITE" id="PS50249"/>
    </source>
</evidence>
<dbReference type="SMART" id="SM00232">
    <property type="entry name" value="JAB_MPN"/>
    <property type="match status" value="1"/>
</dbReference>
<sequence length="423" mass="46565">MLERVAYPSGWRRLRETGSLLERTATLLHESEQGSETTATTFRDVYVSVLALSEVTSHCFEQCSATETQGVLWGFVPPGASSRAVVVWDATPACAPPGTVPVPVSPARDAQLPENRSQLLTPGIALNAVGWYRSHHGYGCWLSRSELASHGAVQESGQGPWVILIVDPVRSRRVGQVALRAFRVYPQGYRPFPRSRPSVQVRHERVPLDYLLEFEQGAPAYYELTVHYFGMPADASMLSWIKQRDWPCILSTSQTVATRASTVQALSDAVAKTEAFEVALRQMLCSRRHAAAAGTMQRLRSRSAASCSAHASTGGDEFASEANAQRTQQATAGTSAVNMSFSPPPAPSSASRRPPPSPNHRVRRMQRLSDQEHPQTCAVVDENVRNAAERVRCLLADTRDLQADDARILLRDIVKEYLFPLMD</sequence>
<dbReference type="EMBL" id="AP006496">
    <property type="protein sequence ID" value="BAM81191.1"/>
    <property type="molecule type" value="Genomic_DNA"/>
</dbReference>
<feature type="domain" description="MPN" evidence="2">
    <location>
        <begin position="45"/>
        <end position="188"/>
    </location>
</feature>
<dbReference type="STRING" id="280699.M1UTP7"/>
<protein>
    <submittedName>
        <fullName evidence="3">Similar to COP9 signalosome subunit Csn5</fullName>
    </submittedName>
</protein>
<evidence type="ECO:0000313" key="3">
    <source>
        <dbReference type="EMBL" id="BAM81191.1"/>
    </source>
</evidence>
<feature type="region of interest" description="Disordered" evidence="1">
    <location>
        <begin position="310"/>
        <end position="373"/>
    </location>
</feature>
<keyword evidence="4" id="KW-1185">Reference proteome</keyword>
<dbReference type="PANTHER" id="PTHR10410">
    <property type="entry name" value="EUKARYOTIC TRANSLATION INITIATION FACTOR 3 -RELATED"/>
    <property type="match status" value="1"/>
</dbReference>
<dbReference type="GeneID" id="16995268"/>
<name>M1UTP7_CYAM1</name>
<evidence type="ECO:0000256" key="1">
    <source>
        <dbReference type="SAM" id="MobiDB-lite"/>
    </source>
</evidence>
<dbReference type="RefSeq" id="XP_005537227.1">
    <property type="nucleotide sequence ID" value="XM_005537170.1"/>
</dbReference>